<dbReference type="HOGENOM" id="CLU_017407_0_0_1"/>
<evidence type="ECO:0000313" key="4">
    <source>
        <dbReference type="Proteomes" id="UP000024376"/>
    </source>
</evidence>
<feature type="region of interest" description="Disordered" evidence="2">
    <location>
        <begin position="104"/>
        <end position="129"/>
    </location>
</feature>
<feature type="compositionally biased region" description="Low complexity" evidence="2">
    <location>
        <begin position="104"/>
        <end position="114"/>
    </location>
</feature>
<evidence type="ECO:0000256" key="1">
    <source>
        <dbReference type="SAM" id="Coils"/>
    </source>
</evidence>
<feature type="compositionally biased region" description="Acidic residues" evidence="2">
    <location>
        <begin position="115"/>
        <end position="124"/>
    </location>
</feature>
<evidence type="ECO:0000256" key="2">
    <source>
        <dbReference type="SAM" id="MobiDB-lite"/>
    </source>
</evidence>
<dbReference type="Proteomes" id="UP000024376">
    <property type="component" value="Unassembled WGS sequence"/>
</dbReference>
<sequence length="576" mass="63801">MAFQQQPNRPTTQRAARSAVGSQGASRLSARNSQGQEPEEAQTWVLFSPPTDVTTTSYLTEDEHDQSLETPGRSRLSDLGSLNTVARTESAAAAAAAAQNDEAQSSALSAAADESQADDAELDSLDGHLPGFRSIPRSSLAMPVLPAHDGLGSFHLDQPTLGLDAQDHIFQFERFNPRRLRRRLNSFDEAQFELEQAQVQEAEKRERIEAWRLEHSRIIFEEVQREARRSRMMHQKRVVAQKPAPPKTEESTDAEDMTWHEEDPDTHPEDKEDSEGFITRITRKVLRDLLGIDEKILSVMLGGDLLDDEELSRTPRPSEQGRGTGEAAAPETEESWHMRILETVSRELGLLVNHLSKHPGAFSTYSHVHQVPLPYAGLPAIPETADSRTSASGRTMADKLGGSPFPEFRPTMRHALRAADRPSLRSTAPDVLLHDVSMGDTFTQDEWEQEMDIKLVFRYLVSRFTSRPEPTLGPELTTRPVPAKPQDAAAKAARVRQHHPLTSRTRPNERRAFKATAPSSPVAMRHHSSCASQSTRRSARRSSVSSRHYWDIGGSIGTGSVIAAAPNAPMGSWGEV</sequence>
<feature type="region of interest" description="Disordered" evidence="2">
    <location>
        <begin position="468"/>
        <end position="546"/>
    </location>
</feature>
<dbReference type="EMBL" id="KI911160">
    <property type="protein sequence ID" value="ETR98802.1"/>
    <property type="molecule type" value="Genomic_DNA"/>
</dbReference>
<proteinExistence type="predicted"/>
<dbReference type="OrthoDB" id="5402147at2759"/>
<feature type="compositionally biased region" description="Low complexity" evidence="2">
    <location>
        <begin position="529"/>
        <end position="546"/>
    </location>
</feature>
<dbReference type="AlphaFoldDB" id="A0A024S136"/>
<evidence type="ECO:0000313" key="3">
    <source>
        <dbReference type="EMBL" id="ETR98802.1"/>
    </source>
</evidence>
<feature type="compositionally biased region" description="Basic and acidic residues" evidence="2">
    <location>
        <begin position="257"/>
        <end position="270"/>
    </location>
</feature>
<feature type="region of interest" description="Disordered" evidence="2">
    <location>
        <begin position="308"/>
        <end position="334"/>
    </location>
</feature>
<feature type="coiled-coil region" evidence="1">
    <location>
        <begin position="187"/>
        <end position="214"/>
    </location>
</feature>
<feature type="region of interest" description="Disordered" evidence="2">
    <location>
        <begin position="384"/>
        <end position="409"/>
    </location>
</feature>
<feature type="region of interest" description="Disordered" evidence="2">
    <location>
        <begin position="233"/>
        <end position="274"/>
    </location>
</feature>
<reference evidence="4" key="1">
    <citation type="journal article" date="2013" name="Ind. Biotechnol.">
        <title>Comparative genomics analysis of Trichoderma reesei strains.</title>
        <authorList>
            <person name="Koike H."/>
            <person name="Aerts A."/>
            <person name="LaButti K."/>
            <person name="Grigoriev I.V."/>
            <person name="Baker S.E."/>
        </authorList>
    </citation>
    <scope>NUCLEOTIDE SEQUENCE [LARGE SCALE GENOMIC DNA]</scope>
    <source>
        <strain evidence="4">ATCC 56765 / BCRC 32924 / NRRL 11460 / Rut C-30</strain>
    </source>
</reference>
<dbReference type="KEGG" id="trr:M419DRAFT_26314"/>
<feature type="compositionally biased region" description="Polar residues" evidence="2">
    <location>
        <begin position="1"/>
        <end position="36"/>
    </location>
</feature>
<accession>A0A024S136</accession>
<keyword evidence="1" id="KW-0175">Coiled coil</keyword>
<organism evidence="3 4">
    <name type="scientific">Hypocrea jecorina (strain ATCC 56765 / BCRC 32924 / NRRL 11460 / Rut C-30)</name>
    <name type="common">Trichoderma reesei</name>
    <dbReference type="NCBI Taxonomy" id="1344414"/>
    <lineage>
        <taxon>Eukaryota</taxon>
        <taxon>Fungi</taxon>
        <taxon>Dikarya</taxon>
        <taxon>Ascomycota</taxon>
        <taxon>Pezizomycotina</taxon>
        <taxon>Sordariomycetes</taxon>
        <taxon>Hypocreomycetidae</taxon>
        <taxon>Hypocreales</taxon>
        <taxon>Hypocreaceae</taxon>
        <taxon>Trichoderma</taxon>
    </lineage>
</organism>
<feature type="region of interest" description="Disordered" evidence="2">
    <location>
        <begin position="1"/>
        <end position="56"/>
    </location>
</feature>
<gene>
    <name evidence="3" type="ORF">M419DRAFT_26314</name>
</gene>
<name>A0A024S136_HYPJR</name>
<protein>
    <submittedName>
        <fullName evidence="3">Uncharacterized protein</fullName>
    </submittedName>
</protein>